<accession>A0A2W5QIJ9</accession>
<evidence type="ECO:0000313" key="1">
    <source>
        <dbReference type="EMBL" id="PZQ76874.1"/>
    </source>
</evidence>
<name>A0A2W5QIJ9_VARPD</name>
<evidence type="ECO:0000313" key="2">
    <source>
        <dbReference type="Proteomes" id="UP000249135"/>
    </source>
</evidence>
<dbReference type="AlphaFoldDB" id="A0A2W5QIJ9"/>
<dbReference type="EMBL" id="QFPP01000037">
    <property type="protein sequence ID" value="PZQ76874.1"/>
    <property type="molecule type" value="Genomic_DNA"/>
</dbReference>
<comment type="caution">
    <text evidence="1">The sequence shown here is derived from an EMBL/GenBank/DDBJ whole genome shotgun (WGS) entry which is preliminary data.</text>
</comment>
<reference evidence="1 2" key="1">
    <citation type="submission" date="2017-08" db="EMBL/GenBank/DDBJ databases">
        <title>Infants hospitalized years apart are colonized by the same room-sourced microbial strains.</title>
        <authorList>
            <person name="Brooks B."/>
            <person name="Olm M.R."/>
            <person name="Firek B.A."/>
            <person name="Baker R."/>
            <person name="Thomas B.C."/>
            <person name="Morowitz M.J."/>
            <person name="Banfield J.F."/>
        </authorList>
    </citation>
    <scope>NUCLEOTIDE SEQUENCE [LARGE SCALE GENOMIC DNA]</scope>
    <source>
        <strain evidence="1">S2_005_003_R2_41</strain>
    </source>
</reference>
<protein>
    <submittedName>
        <fullName evidence="1">Uncharacterized protein</fullName>
    </submittedName>
</protein>
<dbReference type="Proteomes" id="UP000249135">
    <property type="component" value="Unassembled WGS sequence"/>
</dbReference>
<sequence>MALASAGQAMLVVRQGHPSTGFQFHVLQGGDLVSDEVRAFRNLLQHISIIEFDDSPGVLSIRFSELHSNRLVSSRMRASGDKHSELNFSLLCVVHCRGVLDCICTLGVSFSQSNAVSLCFFWRHRWNMTERQDVPLALRQ</sequence>
<gene>
    <name evidence="1" type="ORF">DI563_05715</name>
</gene>
<organism evidence="1 2">
    <name type="scientific">Variovorax paradoxus</name>
    <dbReference type="NCBI Taxonomy" id="34073"/>
    <lineage>
        <taxon>Bacteria</taxon>
        <taxon>Pseudomonadati</taxon>
        <taxon>Pseudomonadota</taxon>
        <taxon>Betaproteobacteria</taxon>
        <taxon>Burkholderiales</taxon>
        <taxon>Comamonadaceae</taxon>
        <taxon>Variovorax</taxon>
    </lineage>
</organism>
<proteinExistence type="predicted"/>